<comment type="similarity">
    <text evidence="3">Belongs to the thiolase-like superfamily. HMG-CoA synthase family.</text>
</comment>
<dbReference type="PANTHER" id="PTHR43323:SF2">
    <property type="entry name" value="HYDROXYMETHYLGLUTARYL-COA SYNTHASE"/>
    <property type="match status" value="1"/>
</dbReference>
<dbReference type="InterPro" id="IPR016039">
    <property type="entry name" value="Thiolase-like"/>
</dbReference>
<evidence type="ECO:0000256" key="2">
    <source>
        <dbReference type="ARBA" id="ARBA00005218"/>
    </source>
</evidence>
<protein>
    <recommendedName>
        <fullName evidence="4">hydroxymethylglutaryl-CoA synthase</fullName>
        <ecNumber evidence="4">2.3.3.10</ecNumber>
    </recommendedName>
</protein>
<feature type="active site" description="Proton donor/acceptor" evidence="14">
    <location>
        <position position="92"/>
    </location>
</feature>
<keyword evidence="6" id="KW-0808">Transferase</keyword>
<organism evidence="19 20">
    <name type="scientific">Caenorhabditis briggsae</name>
    <dbReference type="NCBI Taxonomy" id="6238"/>
    <lineage>
        <taxon>Eukaryota</taxon>
        <taxon>Metazoa</taxon>
        <taxon>Ecdysozoa</taxon>
        <taxon>Nematoda</taxon>
        <taxon>Chromadorea</taxon>
        <taxon>Rhabditida</taxon>
        <taxon>Rhabditina</taxon>
        <taxon>Rhabditomorpha</taxon>
        <taxon>Rhabditoidea</taxon>
        <taxon>Rhabditidae</taxon>
        <taxon>Peloderinae</taxon>
        <taxon>Caenorhabditis</taxon>
    </lineage>
</organism>
<feature type="binding site" evidence="15">
    <location>
        <position position="219"/>
    </location>
    <ligand>
        <name>CoA</name>
        <dbReference type="ChEBI" id="CHEBI:57287"/>
    </ligand>
</feature>
<evidence type="ECO:0000256" key="14">
    <source>
        <dbReference type="PIRSR" id="PIRSR610122-1"/>
    </source>
</evidence>
<keyword evidence="9" id="KW-0753">Steroid metabolism</keyword>
<comment type="catalytic activity">
    <reaction evidence="12">
        <text>acetoacetyl-CoA + acetyl-CoA + H2O = (3S)-3-hydroxy-3-methylglutaryl-CoA + CoA + H(+)</text>
        <dbReference type="Rhea" id="RHEA:10188"/>
        <dbReference type="ChEBI" id="CHEBI:15377"/>
        <dbReference type="ChEBI" id="CHEBI:15378"/>
        <dbReference type="ChEBI" id="CHEBI:43074"/>
        <dbReference type="ChEBI" id="CHEBI:57286"/>
        <dbReference type="ChEBI" id="CHEBI:57287"/>
        <dbReference type="ChEBI" id="CHEBI:57288"/>
        <dbReference type="EC" id="2.3.3.10"/>
    </reaction>
    <physiologicalReaction direction="left-to-right" evidence="12">
        <dbReference type="Rhea" id="RHEA:10189"/>
    </physiologicalReaction>
</comment>
<evidence type="ECO:0000256" key="8">
    <source>
        <dbReference type="ARBA" id="ARBA00022955"/>
    </source>
</evidence>
<evidence type="ECO:0000256" key="16">
    <source>
        <dbReference type="SAM" id="MobiDB-lite"/>
    </source>
</evidence>
<dbReference type="Gene3D" id="1.25.40.10">
    <property type="entry name" value="Tetratricopeptide repeat domain"/>
    <property type="match status" value="2"/>
</dbReference>
<feature type="compositionally biased region" description="Basic residues" evidence="16">
    <location>
        <begin position="526"/>
        <end position="542"/>
    </location>
</feature>
<keyword evidence="9" id="KW-1207">Sterol metabolism</keyword>
<feature type="region of interest" description="Disordered" evidence="16">
    <location>
        <begin position="525"/>
        <end position="550"/>
    </location>
</feature>
<keyword evidence="11" id="KW-0539">Nucleus</keyword>
<comment type="pathway">
    <text evidence="2">Metabolic intermediate biosynthesis; (R)-mevalonate biosynthesis; (R)-mevalonate from acetyl-CoA: step 2/3.</text>
</comment>
<evidence type="ECO:0000256" key="1">
    <source>
        <dbReference type="ARBA" id="ARBA00004123"/>
    </source>
</evidence>
<accession>A0AAE9D059</accession>
<feature type="active site" description="Acyl-thioester intermediate" evidence="14">
    <location>
        <position position="124"/>
    </location>
</feature>
<gene>
    <name evidence="19" type="ORF">L3Y34_008420</name>
</gene>
<evidence type="ECO:0000256" key="15">
    <source>
        <dbReference type="PIRSR" id="PIRSR610122-2"/>
    </source>
</evidence>
<feature type="binding site" evidence="15">
    <location>
        <position position="266"/>
    </location>
    <ligand>
        <name>CoA</name>
        <dbReference type="ChEBI" id="CHEBI:57287"/>
    </ligand>
</feature>
<dbReference type="InterPro" id="IPR059164">
    <property type="entry name" value="HAT_PRP39_C"/>
</dbReference>
<keyword evidence="8" id="KW-0444">Lipid biosynthesis</keyword>
<dbReference type="InterPro" id="IPR013528">
    <property type="entry name" value="HMG_CoA_synth_N"/>
</dbReference>
<evidence type="ECO:0000256" key="10">
    <source>
        <dbReference type="ARBA" id="ARBA00023187"/>
    </source>
</evidence>
<dbReference type="FunFam" id="1.25.40.10:FF:001820">
    <property type="entry name" value="Protein CBG09345"/>
    <property type="match status" value="1"/>
</dbReference>
<keyword evidence="5" id="KW-0507">mRNA processing</keyword>
<evidence type="ECO:0000256" key="6">
    <source>
        <dbReference type="ARBA" id="ARBA00022679"/>
    </source>
</evidence>
<dbReference type="GO" id="GO:0006396">
    <property type="term" value="P:RNA processing"/>
    <property type="evidence" value="ECO:0007669"/>
    <property type="project" value="InterPro"/>
</dbReference>
<keyword evidence="9" id="KW-0756">Sterol biosynthesis</keyword>
<name>A0AAE9D059_CAEBR</name>
<dbReference type="InterPro" id="IPR000590">
    <property type="entry name" value="HMG_CoA_synt_AS"/>
</dbReference>
<dbReference type="Pfam" id="PF23241">
    <property type="entry name" value="HAT_PRP39_C"/>
    <property type="match status" value="1"/>
</dbReference>
<dbReference type="GO" id="GO:0004421">
    <property type="term" value="F:hydroxymethylglutaryl-CoA synthase activity"/>
    <property type="evidence" value="ECO:0007669"/>
    <property type="project" value="UniProtKB-EC"/>
</dbReference>
<evidence type="ECO:0000256" key="7">
    <source>
        <dbReference type="ARBA" id="ARBA00022737"/>
    </source>
</evidence>
<evidence type="ECO:0000313" key="20">
    <source>
        <dbReference type="Proteomes" id="UP000827892"/>
    </source>
</evidence>
<dbReference type="AlphaFoldDB" id="A0AAE9D059"/>
<feature type="domain" description="Hydroxymethylglutaryl-coenzyme A synthase N-terminal" evidence="17">
    <location>
        <begin position="12"/>
        <end position="181"/>
    </location>
</feature>
<evidence type="ECO:0000256" key="4">
    <source>
        <dbReference type="ARBA" id="ARBA00012978"/>
    </source>
</evidence>
<dbReference type="NCBIfam" id="TIGR01833">
    <property type="entry name" value="HMG-CoA-S_euk"/>
    <property type="match status" value="1"/>
</dbReference>
<evidence type="ECO:0000256" key="12">
    <source>
        <dbReference type="ARBA" id="ARBA00049887"/>
    </source>
</evidence>
<dbReference type="SUPFAM" id="SSF48452">
    <property type="entry name" value="TPR-like"/>
    <property type="match status" value="2"/>
</dbReference>
<keyword evidence="10" id="KW-0508">mRNA splicing</keyword>
<evidence type="ECO:0000256" key="3">
    <source>
        <dbReference type="ARBA" id="ARBA00007061"/>
    </source>
</evidence>
<feature type="binding site" evidence="15">
    <location>
        <position position="262"/>
    </location>
    <ligand>
        <name>CoA</name>
        <dbReference type="ChEBI" id="CHEBI:57287"/>
    </ligand>
</feature>
<dbReference type="SMART" id="SM00386">
    <property type="entry name" value="HAT"/>
    <property type="match status" value="6"/>
</dbReference>
<dbReference type="GO" id="GO:0010142">
    <property type="term" value="P:farnesyl diphosphate biosynthetic process, mevalonate pathway"/>
    <property type="evidence" value="ECO:0007669"/>
    <property type="project" value="InterPro"/>
</dbReference>
<comment type="subcellular location">
    <subcellularLocation>
        <location evidence="1">Nucleus</location>
    </subcellularLocation>
</comment>
<evidence type="ECO:0000259" key="18">
    <source>
        <dbReference type="Pfam" id="PF08540"/>
    </source>
</evidence>
<evidence type="ECO:0000313" key="19">
    <source>
        <dbReference type="EMBL" id="ULT90015.1"/>
    </source>
</evidence>
<comment type="function">
    <text evidence="13">This enzyme condenses acetyl-CoA with acetoacetyl-CoA to form HMG-CoA, which is the substrate for HMG-CoA reductase.</text>
</comment>
<dbReference type="GO" id="GO:0006084">
    <property type="term" value="P:acetyl-CoA metabolic process"/>
    <property type="evidence" value="ECO:0007669"/>
    <property type="project" value="InterPro"/>
</dbReference>
<evidence type="ECO:0000256" key="5">
    <source>
        <dbReference type="ARBA" id="ARBA00022664"/>
    </source>
</evidence>
<dbReference type="Pfam" id="PF08540">
    <property type="entry name" value="HMG_CoA_synt_C"/>
    <property type="match status" value="1"/>
</dbReference>
<keyword evidence="8" id="KW-0752">Steroid biosynthesis</keyword>
<keyword evidence="8" id="KW-0443">Lipid metabolism</keyword>
<dbReference type="CDD" id="cd00827">
    <property type="entry name" value="init_cond_enzymes"/>
    <property type="match status" value="1"/>
</dbReference>
<dbReference type="PANTHER" id="PTHR43323">
    <property type="entry name" value="3-HYDROXY-3-METHYLGLUTARYL COENZYME A SYNTHASE"/>
    <property type="match status" value="1"/>
</dbReference>
<proteinExistence type="inferred from homology"/>
<dbReference type="InterPro" id="IPR010122">
    <property type="entry name" value="HMG_CoA_synthase_euk"/>
</dbReference>
<evidence type="ECO:0000256" key="13">
    <source>
        <dbReference type="ARBA" id="ARBA00056639"/>
    </source>
</evidence>
<dbReference type="Pfam" id="PF01154">
    <property type="entry name" value="HMG_CoA_synt_N"/>
    <property type="match status" value="1"/>
</dbReference>
<dbReference type="EC" id="2.3.3.10" evidence="4"/>
<dbReference type="SUPFAM" id="SSF53901">
    <property type="entry name" value="Thiolase-like"/>
    <property type="match status" value="2"/>
</dbReference>
<dbReference type="InterPro" id="IPR003107">
    <property type="entry name" value="HAT"/>
</dbReference>
<feature type="domain" description="Hydroxymethylglutaryl-coenzyme A synthase C-terminal" evidence="18">
    <location>
        <begin position="183"/>
        <end position="446"/>
    </location>
</feature>
<sequence length="1187" mass="135862">MSLGQCSFTPVTDVGIGAIELYFPQNFVEQSDLEEYNNVSRGKYTIGLGQQQMGFCSDNEDIVSISLTVLRQLLETYKIPLDSIGCLVVGTETMIDKSKSVKTALMDLFPNNSDIEGVDIKNACFGGAQALLHAVDWVTVNHPVDKKNAIVVIADIAIYEDGPARCTGGAGAIAFLVCPDATIPIDRRFSACHMKNTWDFFKPIKSTASEYPEVDGSLSLASYLEAVRSCYTHFTSKVLRHTSGIDGLNSFDAIFLHSPFTKMVQKGLAVMAYTDSCLRHKDQNGNGVENRLDENDRAGMTKMIELSAEVWKNKTDPHLVFNRRIGNMYTPSLFAQLLAYLASEERFITDERNLLFFAYGSGLASAIFPGRVRPTANLAKIREVARHCIKRLDSRQRFSAEEFTETLKRREEFLHSNDFPKTPSESTLFPNTYFLNSIDKKYRRTWGGTDQNLVQTPTTIIERKKERRNPIDAAMKDTVTRTENGIVEEEEKVCVHIRSSTFTESEHMKNDNNLFVLYTFRSRSNSSRHRRPDGHQRGRSSRHGSDYVDSSLSRSSVASHFATPPIDVGDFENWVNILAKVDQSEDVEYAREKYKSFLLRYPNCYGFWQKYAEYEKKMGNIGEAKKIWEQGILSIPLSIDLWLGYLADVKSIKTFPPESLREVYDKAIDIAGEEYQSDRLWLEAIGFERAIYIDQLCKQTGKADCRRIGVLFDRLLSTPTLHAQSHLERYVQYLNTVEPHLLLSDREYDDILRMTCKALGKPAEELVHQVQLSYICQPTENGMLNIVAEPGEGTYPITVNSAQHDPTALQFMRTEIIARRNEIFLRNMEECKLRSPFELNIKRPYFHVKPLDYPQLVNWMAYLDFEIGQNNEKRISVLFDRCLIPCALYEEFWIKYARWSWKNTKSRTKTRDIYKKAKTHCPTSMNLALSEAGFEESMDNFDAALRILDSFRQEYPGYVLLELRYLGTLRRKSDNEKHAPATDYVVNQYESLIKDSQSSPNLHSFYSLKLARYQLKAKSNPSLAQKVLKKAMSIDPFNLQLYSQYVDVAYSSDSMTEVDIIRAFDVALESNLRLEDRIRFSQRKLDYLEELGSNIHAIEDHRDYHYHLLGQLPDSVTIRTRFVNDPNRATLVQQAMPPQQAMVYTPQMQPPTINMMPMMQMQPPIAFVNQASPAVQLTLIEPTTSTM</sequence>
<dbReference type="EMBL" id="CP090895">
    <property type="protein sequence ID" value="ULT90015.1"/>
    <property type="molecule type" value="Genomic_DNA"/>
</dbReference>
<dbReference type="GO" id="GO:0016126">
    <property type="term" value="P:sterol biosynthetic process"/>
    <property type="evidence" value="ECO:0007669"/>
    <property type="project" value="UniProtKB-KW"/>
</dbReference>
<keyword evidence="7" id="KW-0677">Repeat</keyword>
<feature type="active site" description="Proton donor/acceptor" evidence="14">
    <location>
        <position position="257"/>
    </location>
</feature>
<dbReference type="InterPro" id="IPR011990">
    <property type="entry name" value="TPR-like_helical_dom_sf"/>
</dbReference>
<dbReference type="PROSITE" id="PS01226">
    <property type="entry name" value="HMG_COA_SYNTHASE"/>
    <property type="match status" value="1"/>
</dbReference>
<reference evidence="19 20" key="1">
    <citation type="submission" date="2022-02" db="EMBL/GenBank/DDBJ databases">
        <title>Chromosome-level reference genomes for two strains of Caenorhabditis briggsae: an improved platform for comparative genomics.</title>
        <authorList>
            <person name="Stevens L."/>
            <person name="Andersen E.C."/>
        </authorList>
    </citation>
    <scope>NUCLEOTIDE SEQUENCE [LARGE SCALE GENOMIC DNA]</scope>
    <source>
        <strain evidence="19">QX1410_ONT</strain>
        <tissue evidence="19">Whole-organism</tissue>
    </source>
</reference>
<evidence type="ECO:0000256" key="9">
    <source>
        <dbReference type="ARBA" id="ARBA00023011"/>
    </source>
</evidence>
<evidence type="ECO:0000259" key="17">
    <source>
        <dbReference type="Pfam" id="PF01154"/>
    </source>
</evidence>
<dbReference type="InterPro" id="IPR013746">
    <property type="entry name" value="HMG_CoA_synt_C_dom"/>
</dbReference>
<dbReference type="Proteomes" id="UP000827892">
    <property type="component" value="Chromosome V"/>
</dbReference>
<dbReference type="FunFam" id="3.40.47.10:FF:000008">
    <property type="entry name" value="3-hydroxy-3-methylglutaryl coenzyme A synthase"/>
    <property type="match status" value="1"/>
</dbReference>
<evidence type="ECO:0000256" key="11">
    <source>
        <dbReference type="ARBA" id="ARBA00023242"/>
    </source>
</evidence>
<dbReference type="Gene3D" id="3.40.47.10">
    <property type="match status" value="1"/>
</dbReference>
<dbReference type="Pfam" id="PF23240">
    <property type="entry name" value="HAT_PRP39_N"/>
    <property type="match status" value="1"/>
</dbReference>